<dbReference type="InterPro" id="IPR003598">
    <property type="entry name" value="Ig_sub2"/>
</dbReference>
<evidence type="ECO:0000256" key="1">
    <source>
        <dbReference type="ARBA" id="ARBA00023319"/>
    </source>
</evidence>
<dbReference type="SMART" id="SM00408">
    <property type="entry name" value="IGc2"/>
    <property type="match status" value="2"/>
</dbReference>
<evidence type="ECO:0000313" key="6">
    <source>
        <dbReference type="Proteomes" id="UP000070412"/>
    </source>
</evidence>
<dbReference type="Pfam" id="PF13927">
    <property type="entry name" value="Ig_3"/>
    <property type="match status" value="2"/>
</dbReference>
<dbReference type="GO" id="GO:0050808">
    <property type="term" value="P:synapse organization"/>
    <property type="evidence" value="ECO:0007669"/>
    <property type="project" value="TreeGrafter"/>
</dbReference>
<reference evidence="6" key="1">
    <citation type="journal article" date="2020" name="PLoS Negl. Trop. Dis.">
        <title>High-quality nuclear genome for Sarcoptes scabiei-A critical resource for a neglected parasite.</title>
        <authorList>
            <person name="Korhonen P.K."/>
            <person name="Gasser R.B."/>
            <person name="Ma G."/>
            <person name="Wang T."/>
            <person name="Stroehlein A.J."/>
            <person name="Young N.D."/>
            <person name="Ang C.S."/>
            <person name="Fernando D.D."/>
            <person name="Lu H.C."/>
            <person name="Taylor S."/>
            <person name="Reynolds S.L."/>
            <person name="Mofiz E."/>
            <person name="Najaraj S.H."/>
            <person name="Gowda H."/>
            <person name="Madugundu A."/>
            <person name="Renuse S."/>
            <person name="Holt D."/>
            <person name="Pandey A."/>
            <person name="Papenfuss A.T."/>
            <person name="Fischer K."/>
        </authorList>
    </citation>
    <scope>NUCLEOTIDE SEQUENCE [LARGE SCALE GENOMIC DNA]</scope>
</reference>
<dbReference type="InterPro" id="IPR036179">
    <property type="entry name" value="Ig-like_dom_sf"/>
</dbReference>
<name>A0A834RDY5_SARSC</name>
<keyword evidence="2" id="KW-0732">Signal</keyword>
<dbReference type="InterPro" id="IPR050958">
    <property type="entry name" value="Cell_Adh-Cytoskel_Orgn"/>
</dbReference>
<proteinExistence type="predicted"/>
<evidence type="ECO:0000256" key="2">
    <source>
        <dbReference type="SAM" id="SignalP"/>
    </source>
</evidence>
<evidence type="ECO:0000313" key="5">
    <source>
        <dbReference type="EnsemblMetazoa" id="KAF7493822.1"/>
    </source>
</evidence>
<dbReference type="PANTHER" id="PTHR45080">
    <property type="entry name" value="CONTACTIN 5"/>
    <property type="match status" value="1"/>
</dbReference>
<accession>A0A834RDY5</accession>
<keyword evidence="1" id="KW-0393">Immunoglobulin domain</keyword>
<dbReference type="FunFam" id="2.60.40.10:FF:000107">
    <property type="entry name" value="Myosin, light chain kinase a"/>
    <property type="match status" value="1"/>
</dbReference>
<dbReference type="GO" id="GO:0007156">
    <property type="term" value="P:homophilic cell adhesion via plasma membrane adhesion molecules"/>
    <property type="evidence" value="ECO:0007669"/>
    <property type="project" value="TreeGrafter"/>
</dbReference>
<dbReference type="Proteomes" id="UP000070412">
    <property type="component" value="Unassembled WGS sequence"/>
</dbReference>
<dbReference type="GO" id="GO:0043025">
    <property type="term" value="C:neuronal cell body"/>
    <property type="evidence" value="ECO:0007669"/>
    <property type="project" value="TreeGrafter"/>
</dbReference>
<dbReference type="PROSITE" id="PS50835">
    <property type="entry name" value="IG_LIKE"/>
    <property type="match status" value="2"/>
</dbReference>
<reference evidence="4" key="2">
    <citation type="submission" date="2020-01" db="EMBL/GenBank/DDBJ databases">
        <authorList>
            <person name="Korhonen P.K.K."/>
            <person name="Guangxu M.G."/>
            <person name="Wang T.W."/>
            <person name="Stroehlein A.J.S."/>
            <person name="Young N.D."/>
            <person name="Ang C.-S.A."/>
            <person name="Fernando D.W.F."/>
            <person name="Lu H.L."/>
            <person name="Taylor S.T."/>
            <person name="Ehtesham M.E.M."/>
            <person name="Najaraj S.H.N."/>
            <person name="Harsha G.H.G."/>
            <person name="Madugundu A.M."/>
            <person name="Renuse S.R."/>
            <person name="Holt D.H."/>
            <person name="Pandey A.P."/>
            <person name="Papenfuss A.P."/>
            <person name="Gasser R.B.G."/>
            <person name="Fischer K.F."/>
        </authorList>
    </citation>
    <scope>NUCLEOTIDE SEQUENCE</scope>
    <source>
        <strain evidence="4">SSS_KF_BRIS2020</strain>
    </source>
</reference>
<dbReference type="InterPro" id="IPR013783">
    <property type="entry name" value="Ig-like_fold"/>
</dbReference>
<protein>
    <submittedName>
        <fullName evidence="4">Titin</fullName>
    </submittedName>
</protein>
<evidence type="ECO:0000259" key="3">
    <source>
        <dbReference type="PROSITE" id="PS50835"/>
    </source>
</evidence>
<dbReference type="EnsemblMetazoa" id="SSS_7432s_mrna">
    <property type="protein sequence ID" value="KAF7493822.1"/>
    <property type="gene ID" value="SSS_7432"/>
</dbReference>
<reference evidence="5" key="3">
    <citation type="submission" date="2022-06" db="UniProtKB">
        <authorList>
            <consortium name="EnsemblMetazoa"/>
        </authorList>
    </citation>
    <scope>IDENTIFICATION</scope>
</reference>
<dbReference type="AlphaFoldDB" id="A0A834RDY5"/>
<evidence type="ECO:0000313" key="4">
    <source>
        <dbReference type="EMBL" id="KAF7493822.1"/>
    </source>
</evidence>
<dbReference type="CDD" id="cd00096">
    <property type="entry name" value="Ig"/>
    <property type="match status" value="1"/>
</dbReference>
<gene>
    <name evidence="4" type="ORF">SSS_7432</name>
</gene>
<dbReference type="InterPro" id="IPR003599">
    <property type="entry name" value="Ig_sub"/>
</dbReference>
<organism evidence="4">
    <name type="scientific">Sarcoptes scabiei</name>
    <name type="common">Itch mite</name>
    <name type="synonym">Acarus scabiei</name>
    <dbReference type="NCBI Taxonomy" id="52283"/>
    <lineage>
        <taxon>Eukaryota</taxon>
        <taxon>Metazoa</taxon>
        <taxon>Ecdysozoa</taxon>
        <taxon>Arthropoda</taxon>
        <taxon>Chelicerata</taxon>
        <taxon>Arachnida</taxon>
        <taxon>Acari</taxon>
        <taxon>Acariformes</taxon>
        <taxon>Sarcoptiformes</taxon>
        <taxon>Astigmata</taxon>
        <taxon>Psoroptidia</taxon>
        <taxon>Sarcoptoidea</taxon>
        <taxon>Sarcoptidae</taxon>
        <taxon>Sarcoptinae</taxon>
        <taxon>Sarcoptes</taxon>
    </lineage>
</organism>
<keyword evidence="6" id="KW-1185">Reference proteome</keyword>
<dbReference type="Gene3D" id="2.60.40.10">
    <property type="entry name" value="Immunoglobulins"/>
    <property type="match status" value="2"/>
</dbReference>
<dbReference type="GO" id="GO:0005886">
    <property type="term" value="C:plasma membrane"/>
    <property type="evidence" value="ECO:0007669"/>
    <property type="project" value="TreeGrafter"/>
</dbReference>
<dbReference type="SUPFAM" id="SSF48726">
    <property type="entry name" value="Immunoglobulin"/>
    <property type="match status" value="2"/>
</dbReference>
<feature type="chain" id="PRO_5038259332" evidence="2">
    <location>
        <begin position="22"/>
        <end position="223"/>
    </location>
</feature>
<feature type="signal peptide" evidence="2">
    <location>
        <begin position="1"/>
        <end position="21"/>
    </location>
</feature>
<feature type="domain" description="Ig-like" evidence="3">
    <location>
        <begin position="120"/>
        <end position="200"/>
    </location>
</feature>
<dbReference type="PANTHER" id="PTHR45080:SF32">
    <property type="entry name" value="MAM DOMAIN CONTAINING GLYCOSYLPHOSPHATIDYLINOSITOL ANCHOR 1"/>
    <property type="match status" value="1"/>
</dbReference>
<dbReference type="GO" id="GO:0030424">
    <property type="term" value="C:axon"/>
    <property type="evidence" value="ECO:0007669"/>
    <property type="project" value="TreeGrafter"/>
</dbReference>
<feature type="domain" description="Ig-like" evidence="3">
    <location>
        <begin position="24"/>
        <end position="116"/>
    </location>
</feature>
<dbReference type="SMART" id="SM00409">
    <property type="entry name" value="IG"/>
    <property type="match status" value="2"/>
</dbReference>
<sequence>MAYSFCFIVIIILGVFEQILTDKPIILRTNHSPEHRVIANVSYALQCVVQSGSQPIFFEWFKENRLLESSVYKIDSHETLSLLSLKNLQTDASGSYKCQARNVFGSDFIETKLIVQGSPPIISKFHSTIIQRAGSNFLLTCNVIDGQEPFNFVWTKNGHPLTENDQSTRLLIDSKPNYSHLTLFKLISSDSGNYSCSVTNQIGIDSQWSMLQVKGLRLSFVPI</sequence>
<dbReference type="OrthoDB" id="6510948at2759"/>
<dbReference type="EMBL" id="WVUK01000055">
    <property type="protein sequence ID" value="KAF7493822.1"/>
    <property type="molecule type" value="Genomic_DNA"/>
</dbReference>
<dbReference type="InterPro" id="IPR007110">
    <property type="entry name" value="Ig-like_dom"/>
</dbReference>
<dbReference type="GO" id="GO:0008046">
    <property type="term" value="F:axon guidance receptor activity"/>
    <property type="evidence" value="ECO:0007669"/>
    <property type="project" value="TreeGrafter"/>
</dbReference>